<evidence type="ECO:0000256" key="1">
    <source>
        <dbReference type="SAM" id="MobiDB-lite"/>
    </source>
</evidence>
<dbReference type="EMBL" id="DS028093">
    <property type="protein sequence ID" value="KMP01040.1"/>
    <property type="molecule type" value="Genomic_DNA"/>
</dbReference>
<feature type="region of interest" description="Disordered" evidence="1">
    <location>
        <begin position="16"/>
        <end position="39"/>
    </location>
</feature>
<protein>
    <submittedName>
        <fullName evidence="2">Uncharacterized protein</fullName>
    </submittedName>
</protein>
<feature type="compositionally biased region" description="Low complexity" evidence="1">
    <location>
        <begin position="84"/>
        <end position="107"/>
    </location>
</feature>
<feature type="compositionally biased region" description="Basic and acidic residues" evidence="1">
    <location>
        <begin position="26"/>
        <end position="39"/>
    </location>
</feature>
<organism evidence="2 3">
    <name type="scientific">Coccidioides immitis RMSCC 2394</name>
    <dbReference type="NCBI Taxonomy" id="404692"/>
    <lineage>
        <taxon>Eukaryota</taxon>
        <taxon>Fungi</taxon>
        <taxon>Dikarya</taxon>
        <taxon>Ascomycota</taxon>
        <taxon>Pezizomycotina</taxon>
        <taxon>Eurotiomycetes</taxon>
        <taxon>Eurotiomycetidae</taxon>
        <taxon>Onygenales</taxon>
        <taxon>Onygenaceae</taxon>
        <taxon>Coccidioides</taxon>
    </lineage>
</organism>
<sequence>MYLSIGGRRCCERPGLAEKVSNRSRSRSEKHANFQPADRRVTDTTIIIIDLIVQDKKQAASCSLTLTAAPHPSYLPCPRPRPRLPGGARGPSSSGSPHPSAQSPSSSADGPMTARRPFFEFRNRGGKRDLESLICEF</sequence>
<gene>
    <name evidence="2" type="ORF">CIRG_01180</name>
</gene>
<feature type="region of interest" description="Disordered" evidence="1">
    <location>
        <begin position="68"/>
        <end position="122"/>
    </location>
</feature>
<reference evidence="3" key="1">
    <citation type="journal article" date="2010" name="Genome Res.">
        <title>Population genomic sequencing of Coccidioides fungi reveals recent hybridization and transposon control.</title>
        <authorList>
            <person name="Neafsey D.E."/>
            <person name="Barker B.M."/>
            <person name="Sharpton T.J."/>
            <person name="Stajich J.E."/>
            <person name="Park D.J."/>
            <person name="Whiston E."/>
            <person name="Hung C.-Y."/>
            <person name="McMahan C."/>
            <person name="White J."/>
            <person name="Sykes S."/>
            <person name="Heiman D."/>
            <person name="Young S."/>
            <person name="Zeng Q."/>
            <person name="Abouelleil A."/>
            <person name="Aftuck L."/>
            <person name="Bessette D."/>
            <person name="Brown A."/>
            <person name="FitzGerald M."/>
            <person name="Lui A."/>
            <person name="Macdonald J.P."/>
            <person name="Priest M."/>
            <person name="Orbach M.J."/>
            <person name="Galgiani J.N."/>
            <person name="Kirkland T.N."/>
            <person name="Cole G.T."/>
            <person name="Birren B.W."/>
            <person name="Henn M.R."/>
            <person name="Taylor J.W."/>
            <person name="Rounsley S.D."/>
        </authorList>
    </citation>
    <scope>NUCLEOTIDE SEQUENCE [LARGE SCALE GENOMIC DNA]</scope>
    <source>
        <strain evidence="3">RMSCC 2394</strain>
    </source>
</reference>
<evidence type="ECO:0000313" key="3">
    <source>
        <dbReference type="Proteomes" id="UP000054565"/>
    </source>
</evidence>
<name>A0A0J6Y074_COCIT</name>
<accession>A0A0J6Y074</accession>
<evidence type="ECO:0000313" key="2">
    <source>
        <dbReference type="EMBL" id="KMP01040.1"/>
    </source>
</evidence>
<dbReference type="Proteomes" id="UP000054565">
    <property type="component" value="Unassembled WGS sequence"/>
</dbReference>
<proteinExistence type="predicted"/>
<dbReference type="AlphaFoldDB" id="A0A0J6Y074"/>